<organism evidence="1">
    <name type="scientific">marine sediment metagenome</name>
    <dbReference type="NCBI Taxonomy" id="412755"/>
    <lineage>
        <taxon>unclassified sequences</taxon>
        <taxon>metagenomes</taxon>
        <taxon>ecological metagenomes</taxon>
    </lineage>
</organism>
<dbReference type="EMBL" id="BARU01011579">
    <property type="protein sequence ID" value="GAH31792.1"/>
    <property type="molecule type" value="Genomic_DNA"/>
</dbReference>
<comment type="caution">
    <text evidence="1">The sequence shown here is derived from an EMBL/GenBank/DDBJ whole genome shotgun (WGS) entry which is preliminary data.</text>
</comment>
<name>X1EGQ6_9ZZZZ</name>
<sequence>MKGKICKECQPYPTHENAETILTDCREHLDKYSKEYEKLSKPFWEKVYEKNGEFPKIIPKKLKEVKIMIEEEK</sequence>
<dbReference type="AlphaFoldDB" id="X1EGQ6"/>
<evidence type="ECO:0000313" key="1">
    <source>
        <dbReference type="EMBL" id="GAH31792.1"/>
    </source>
</evidence>
<proteinExistence type="predicted"/>
<protein>
    <submittedName>
        <fullName evidence="1">Uncharacterized protein</fullName>
    </submittedName>
</protein>
<gene>
    <name evidence="1" type="ORF">S03H2_21692</name>
</gene>
<reference evidence="1" key="1">
    <citation type="journal article" date="2014" name="Front. Microbiol.">
        <title>High frequency of phylogenetically diverse reductive dehalogenase-homologous genes in deep subseafloor sedimentary metagenomes.</title>
        <authorList>
            <person name="Kawai M."/>
            <person name="Futagami T."/>
            <person name="Toyoda A."/>
            <person name="Takaki Y."/>
            <person name="Nishi S."/>
            <person name="Hori S."/>
            <person name="Arai W."/>
            <person name="Tsubouchi T."/>
            <person name="Morono Y."/>
            <person name="Uchiyama I."/>
            <person name="Ito T."/>
            <person name="Fujiyama A."/>
            <person name="Inagaki F."/>
            <person name="Takami H."/>
        </authorList>
    </citation>
    <scope>NUCLEOTIDE SEQUENCE</scope>
    <source>
        <strain evidence="1">Expedition CK06-06</strain>
    </source>
</reference>
<accession>X1EGQ6</accession>